<accession>A0A0F9R213</accession>
<keyword evidence="2" id="KW-0812">Transmembrane</keyword>
<proteinExistence type="predicted"/>
<evidence type="ECO:0000313" key="3">
    <source>
        <dbReference type="EMBL" id="KKN11538.1"/>
    </source>
</evidence>
<dbReference type="AlphaFoldDB" id="A0A0F9R213"/>
<gene>
    <name evidence="3" type="ORF">LCGC14_1025450</name>
</gene>
<name>A0A0F9R213_9ZZZZ</name>
<evidence type="ECO:0000256" key="2">
    <source>
        <dbReference type="SAM" id="Phobius"/>
    </source>
</evidence>
<keyword evidence="2" id="KW-1133">Transmembrane helix</keyword>
<comment type="caution">
    <text evidence="3">The sequence shown here is derived from an EMBL/GenBank/DDBJ whole genome shotgun (WGS) entry which is preliminary data.</text>
</comment>
<organism evidence="3">
    <name type="scientific">marine sediment metagenome</name>
    <dbReference type="NCBI Taxonomy" id="412755"/>
    <lineage>
        <taxon>unclassified sequences</taxon>
        <taxon>metagenomes</taxon>
        <taxon>ecological metagenomes</taxon>
    </lineage>
</organism>
<feature type="region of interest" description="Disordered" evidence="1">
    <location>
        <begin position="1"/>
        <end position="26"/>
    </location>
</feature>
<evidence type="ECO:0000256" key="1">
    <source>
        <dbReference type="SAM" id="MobiDB-lite"/>
    </source>
</evidence>
<protein>
    <submittedName>
        <fullName evidence="3">Uncharacterized protein</fullName>
    </submittedName>
</protein>
<feature type="compositionally biased region" description="Basic and acidic residues" evidence="1">
    <location>
        <begin position="1"/>
        <end position="16"/>
    </location>
</feature>
<keyword evidence="2" id="KW-0472">Membrane</keyword>
<feature type="transmembrane region" description="Helical" evidence="2">
    <location>
        <begin position="43"/>
        <end position="64"/>
    </location>
</feature>
<sequence length="195" mass="22264">MSQDLREVFKKEREDTNPGLKPGHKKRFQERLEKQFPQQRHSWILPLKIAASIIIALGIGSYFLTKNSVEMTPPSRTVNQNTTVEGNNTISLGDLTPGLKKMEQYYVTNINYELSKIEISSENKTMVDGFMQQLGILNAEYVKLNTELNSVGPNDKTITALIKNLQLRLQLLQDLKKKLNYLKTVPHETLKTSSM</sequence>
<reference evidence="3" key="1">
    <citation type="journal article" date="2015" name="Nature">
        <title>Complex archaea that bridge the gap between prokaryotes and eukaryotes.</title>
        <authorList>
            <person name="Spang A."/>
            <person name="Saw J.H."/>
            <person name="Jorgensen S.L."/>
            <person name="Zaremba-Niedzwiedzka K."/>
            <person name="Martijn J."/>
            <person name="Lind A.E."/>
            <person name="van Eijk R."/>
            <person name="Schleper C."/>
            <person name="Guy L."/>
            <person name="Ettema T.J."/>
        </authorList>
    </citation>
    <scope>NUCLEOTIDE SEQUENCE</scope>
</reference>
<dbReference type="EMBL" id="LAZR01004124">
    <property type="protein sequence ID" value="KKN11538.1"/>
    <property type="molecule type" value="Genomic_DNA"/>
</dbReference>